<gene>
    <name evidence="3" type="ORF">M569_14107</name>
</gene>
<feature type="region of interest" description="Disordered" evidence="1">
    <location>
        <begin position="176"/>
        <end position="328"/>
    </location>
</feature>
<dbReference type="OrthoDB" id="1939700at2759"/>
<accession>S8C1P8</accession>
<proteinExistence type="predicted"/>
<dbReference type="Pfam" id="PF14383">
    <property type="entry name" value="VARLMGL"/>
    <property type="match status" value="1"/>
</dbReference>
<dbReference type="AlphaFoldDB" id="S8C1P8"/>
<name>S8C1P8_9LAMI</name>
<evidence type="ECO:0000256" key="1">
    <source>
        <dbReference type="SAM" id="MobiDB-lite"/>
    </source>
</evidence>
<dbReference type="Proteomes" id="UP000015453">
    <property type="component" value="Unassembled WGS sequence"/>
</dbReference>
<comment type="caution">
    <text evidence="3">The sequence shown here is derived from an EMBL/GenBank/DDBJ whole genome shotgun (WGS) entry which is preliminary data.</text>
</comment>
<evidence type="ECO:0000259" key="2">
    <source>
        <dbReference type="Pfam" id="PF14383"/>
    </source>
</evidence>
<dbReference type="PANTHER" id="PTHR37751:SF1">
    <property type="entry name" value="LOW PROTEIN: M-PHASE INDUCER PHOSPHATASE-LIKE PROTEIN"/>
    <property type="match status" value="1"/>
</dbReference>
<feature type="compositionally biased region" description="Polar residues" evidence="1">
    <location>
        <begin position="318"/>
        <end position="327"/>
    </location>
</feature>
<keyword evidence="4" id="KW-1185">Reference proteome</keyword>
<reference evidence="3 4" key="1">
    <citation type="journal article" date="2013" name="BMC Genomics">
        <title>The miniature genome of a carnivorous plant Genlisea aurea contains a low number of genes and short non-coding sequences.</title>
        <authorList>
            <person name="Leushkin E.V."/>
            <person name="Sutormin R.A."/>
            <person name="Nabieva E.R."/>
            <person name="Penin A.A."/>
            <person name="Kondrashov A.S."/>
            <person name="Logacheva M.D."/>
        </authorList>
    </citation>
    <scope>NUCLEOTIDE SEQUENCE [LARGE SCALE GENOMIC DNA]</scope>
</reference>
<evidence type="ECO:0000313" key="4">
    <source>
        <dbReference type="Proteomes" id="UP000015453"/>
    </source>
</evidence>
<protein>
    <recommendedName>
        <fullName evidence="2">DUF3741 domain-containing protein</fullName>
    </recommendedName>
</protein>
<organism evidence="3 4">
    <name type="scientific">Genlisea aurea</name>
    <dbReference type="NCBI Taxonomy" id="192259"/>
    <lineage>
        <taxon>Eukaryota</taxon>
        <taxon>Viridiplantae</taxon>
        <taxon>Streptophyta</taxon>
        <taxon>Embryophyta</taxon>
        <taxon>Tracheophyta</taxon>
        <taxon>Spermatophyta</taxon>
        <taxon>Magnoliopsida</taxon>
        <taxon>eudicotyledons</taxon>
        <taxon>Gunneridae</taxon>
        <taxon>Pentapetalae</taxon>
        <taxon>asterids</taxon>
        <taxon>lamiids</taxon>
        <taxon>Lamiales</taxon>
        <taxon>Lentibulariaceae</taxon>
        <taxon>Genlisea</taxon>
    </lineage>
</organism>
<sequence length="476" mass="53013">MGKEWLNWIGNRNPGEDKRQKTAEAGCCMGSVFQLLFDLNHPETQSNFYSLDENNSSKGVEAPRNSLDSEEEEKLKFPRRIQIKKVHELSSETGYDSPGAKTPNLVARLMGLDLLPGSDSPLTSSKSAGKFSGKTCFEDDIGVRSLPETPRRRSDVDCHHHRLSLQITEFVSPELASTRRGRLAGASAEKENSTGKRSPKQGKSRRRFVGLDITNAVDIQREIWPENASPAKRNPSDSEKPRKKNHQIPCEDRNRRALNKKQNKISNRKCQRISPSTHQKIETHKGKHRRPTTFNSNSKQNSSSKFQSQFQSSERRTQLLSCNTSRSYESRKINTAVPDSGNGSATALPASVSAEYGDRIRRILRRSRCRNRTTLPINPSHFDKLELGVTGGDRRSRKLICHLVDEILGAALVEELRRKTKSSPAVPCGVLEDIDSSIDMDLCNVFAEGGGIVGEIEGAILERLVMETAAVIGGRT</sequence>
<feature type="region of interest" description="Disordered" evidence="1">
    <location>
        <begin position="48"/>
        <end position="74"/>
    </location>
</feature>
<feature type="compositionally biased region" description="Low complexity" evidence="1">
    <location>
        <begin position="294"/>
        <end position="312"/>
    </location>
</feature>
<feature type="compositionally biased region" description="Basic residues" evidence="1">
    <location>
        <begin position="197"/>
        <end position="208"/>
    </location>
</feature>
<dbReference type="InterPro" id="IPR032795">
    <property type="entry name" value="DUF3741-assoc"/>
</dbReference>
<dbReference type="PANTHER" id="PTHR37751">
    <property type="entry name" value="LOW PROTEIN: M-PHASE INDUCER PHOSPHATASE-LIKE PROTEIN"/>
    <property type="match status" value="1"/>
</dbReference>
<dbReference type="EMBL" id="AUSU01007363">
    <property type="protein sequence ID" value="EPS60695.1"/>
    <property type="molecule type" value="Genomic_DNA"/>
</dbReference>
<feature type="domain" description="DUF3741" evidence="2">
    <location>
        <begin position="90"/>
        <end position="120"/>
    </location>
</feature>
<feature type="compositionally biased region" description="Polar residues" evidence="1">
    <location>
        <begin position="48"/>
        <end position="58"/>
    </location>
</feature>
<evidence type="ECO:0000313" key="3">
    <source>
        <dbReference type="EMBL" id="EPS60695.1"/>
    </source>
</evidence>
<feature type="compositionally biased region" description="Basic residues" evidence="1">
    <location>
        <begin position="256"/>
        <end position="271"/>
    </location>
</feature>